<proteinExistence type="predicted"/>
<evidence type="ECO:0008006" key="4">
    <source>
        <dbReference type="Google" id="ProtNLM"/>
    </source>
</evidence>
<dbReference type="OrthoDB" id="9776275at2"/>
<gene>
    <name evidence="2" type="ORF">CMV30_08165</name>
</gene>
<dbReference type="Pfam" id="PF09982">
    <property type="entry name" value="LpxR"/>
    <property type="match status" value="1"/>
</dbReference>
<dbReference type="InterPro" id="IPR018707">
    <property type="entry name" value="LpxR"/>
</dbReference>
<dbReference type="RefSeq" id="WP_096055560.1">
    <property type="nucleotide sequence ID" value="NZ_CP023344.1"/>
</dbReference>
<accession>A0A290QF22</accession>
<keyword evidence="3" id="KW-1185">Reference proteome</keyword>
<dbReference type="AlphaFoldDB" id="A0A290QF22"/>
<organism evidence="2 3">
    <name type="scientific">Nibricoccus aquaticus</name>
    <dbReference type="NCBI Taxonomy" id="2576891"/>
    <lineage>
        <taxon>Bacteria</taxon>
        <taxon>Pseudomonadati</taxon>
        <taxon>Verrucomicrobiota</taxon>
        <taxon>Opitutia</taxon>
        <taxon>Opitutales</taxon>
        <taxon>Opitutaceae</taxon>
        <taxon>Nibricoccus</taxon>
    </lineage>
</organism>
<feature type="signal peptide" evidence="1">
    <location>
        <begin position="1"/>
        <end position="27"/>
    </location>
</feature>
<name>A0A290QF22_9BACT</name>
<reference evidence="2 3" key="1">
    <citation type="submission" date="2017-09" db="EMBL/GenBank/DDBJ databases">
        <title>Complete genome sequence of Verrucomicrobial strain HZ-65, isolated from freshwater.</title>
        <authorList>
            <person name="Choi A."/>
        </authorList>
    </citation>
    <scope>NUCLEOTIDE SEQUENCE [LARGE SCALE GENOMIC DNA]</scope>
    <source>
        <strain evidence="2 3">HZ-65</strain>
    </source>
</reference>
<sequence>MKLTLFLTAGLPSLLAAFALLPAALQATDTPPVTEESPRYRDLFNTSAFTLVTENDKYFAGTDRHYTNGLKLSFLGTTRLNESPDFIRRVTQLLPTLRADASRQLYKVGVSLGQNIYTPGDTEISTPDPLDRPYAGWLYGSFDFQAKSLDGKTLRMVEIAFGVVGPAALGREFQNGFHDIINVPHANGWDHQLKNEPGLILSWERRHRLLQLGLNASEDFSADFIGRYGLSLGNIRTNIAGGFGARIGWRLPEDFGADLIRPSGGDEAPARATSIYFFGSTEVRAVARNIFLDGNTWRDSPSVDKRPVVADLNAGLVLRFPARLGSIRGLQLAYIQNYRTKEFYGQLKRDVFGSISLTALF</sequence>
<dbReference type="Proteomes" id="UP000217265">
    <property type="component" value="Chromosome"/>
</dbReference>
<protein>
    <recommendedName>
        <fullName evidence="4">DUF2219 domain-containing protein</fullName>
    </recommendedName>
</protein>
<evidence type="ECO:0000313" key="3">
    <source>
        <dbReference type="Proteomes" id="UP000217265"/>
    </source>
</evidence>
<evidence type="ECO:0000256" key="1">
    <source>
        <dbReference type="SAM" id="SignalP"/>
    </source>
</evidence>
<keyword evidence="1" id="KW-0732">Signal</keyword>
<dbReference type="EMBL" id="CP023344">
    <property type="protein sequence ID" value="ATC63928.1"/>
    <property type="molecule type" value="Genomic_DNA"/>
</dbReference>
<evidence type="ECO:0000313" key="2">
    <source>
        <dbReference type="EMBL" id="ATC63928.1"/>
    </source>
</evidence>
<dbReference type="Gene3D" id="2.40.128.140">
    <property type="entry name" value="Outer membrane protein"/>
    <property type="match status" value="1"/>
</dbReference>
<dbReference type="KEGG" id="vbh:CMV30_08165"/>
<dbReference type="InterPro" id="IPR037107">
    <property type="entry name" value="Put_OMP_sf"/>
</dbReference>
<feature type="chain" id="PRO_5012583876" description="DUF2219 domain-containing protein" evidence="1">
    <location>
        <begin position="28"/>
        <end position="361"/>
    </location>
</feature>